<feature type="transmembrane region" description="Helical" evidence="5">
    <location>
        <begin position="1060"/>
        <end position="1082"/>
    </location>
</feature>
<feature type="transmembrane region" description="Helical" evidence="5">
    <location>
        <begin position="270"/>
        <end position="291"/>
    </location>
</feature>
<evidence type="ECO:0000259" key="6">
    <source>
        <dbReference type="PROSITE" id="PS50893"/>
    </source>
</evidence>
<keyword evidence="5" id="KW-0472">Membrane</keyword>
<proteinExistence type="predicted"/>
<sequence length="1460" mass="159886">MNKLSLSTPLWLRQTQALTKKILLITVVRHWLSTLIRSLVIPILVLSLTLGVQNFTSSNNKYGVGKPTSAPILSEVTPDGAKLFIIQPSGAGSDISAVIEDVLKPLGKKAKVEILKDERELMEKCPTDINGKTDCYAAVIFNDSPLSDGGNKQWNYTMRCSSSNVGSSFDVFQSAKAVTNSYIPLQLAIDQAITNSSAVPDMYMFTRTTQEQAEAAQRRESINMVTAGLNLVCFGSMLSLVYHVVGTIASERESGMTQLIDVMGGVYHSLLLPTSSAGVTILWQILTGWALTSGCVFGATFAIRYSTILAVIALIGMAAFAQLLDSQKEPISADVAMAFSIMFPSCSYVFILNSMARYEKAGKATNIYAIPPSPDSNVQKATIGTLWLCLCLSIVAFPLVTIAIERFFHGTSRRGRKFKTGPEAANTSLALQVIGVTKTYKASIWKRMCCFGKHRPVIAVNAMTFSSSKKQVLCLLGSNGSGKTTTMDLITGRQNLTGGTIQINAPASKLGFCPQRNIQWDELTVLEHVSIWDMIKGGTSTRARLERLVESCDLSLKMHSRVGTLSGGQKRKVQLACMLAGGSSVCLMDEVTTGMDPVSRRAIWNIILAERSKRSIILTTHFLDECDVLADQVVLISRGHVKCQGSPAELKNFYGGGYRVHVSQIDDIPKTTFPSVVHRGETIFNTPDSVSATSLLKSLEAAGLSDAVVSGPTIEHVFLQVANDAEGLEKTTSFILEDDLTPLTEVNPMPDGELSPGTRTTFTQQLAALTVKRLTIFRSNFWWYIVAMALPLAFSPGATSLLKITDGIDTFPFELPLCISTQPSIFDEPYPVDMAASGYTDQVGSEVMAMLVGPQSTRKRVFGVIDKFPIGERYNSKHFASDFTFQDGFEAFQNRMREPVKFTPGAIYFGDDSAKATIAYNPELGYDTPVLMQNMYSQAASGVPITVQVALFSNSTPILAFLHCLYPAFFALYPNYEKLHKVRALQYSNNVRPYPLWGSCMAFDLIFVTIIASLGTLALSADVENWYSVGYMFPVMWLYGIASMLWSYIISLYARSELGAFGLTVCSMVGAFIITMIGFSLGATNPNPNSPTLTLDAVSFSLGLLFPIMNLFRAMAVGLNIWLVSCRNYELLSYPGDIRAYGGPIMLLVIQIVYLFPLLVWLDDQRSFSWPWRRTKQANVEDSISNNHNGIEMDSIGNEGFASDLLRVTQVTKSFGGKLAVQNVSLVMGESSVTALLGPNGAGKTTLTNMMRGEMVPDKGRIYVEGVEVQGNLQMARRSIGGNPRVLILDEPSSAMDAFAKREMWKMLSSITSGRSVLLVTHSMEEADELATQVAIMSKRILAIGTSQQLRKQYSNVYDVHLVLETAPGSSHTEIQELESWVRKAFPQASFDAINLGGQVRFVMPVESGSPNNGRSTVLRLMETLDQHRTSLRLAHYTVGMGTLEMALLRILKNCDVPEN</sequence>
<dbReference type="InterPro" id="IPR026082">
    <property type="entry name" value="ABCA"/>
</dbReference>
<feature type="transmembrane region" description="Helical" evidence="5">
    <location>
        <begin position="331"/>
        <end position="351"/>
    </location>
</feature>
<evidence type="ECO:0000256" key="4">
    <source>
        <dbReference type="ARBA" id="ARBA00022840"/>
    </source>
</evidence>
<protein>
    <recommendedName>
        <fullName evidence="6">ABC transporter domain-containing protein</fullName>
    </recommendedName>
</protein>
<organism evidence="7 8">
    <name type="scientific">Fusarium acuminatum</name>
    <dbReference type="NCBI Taxonomy" id="5515"/>
    <lineage>
        <taxon>Eukaryota</taxon>
        <taxon>Fungi</taxon>
        <taxon>Dikarya</taxon>
        <taxon>Ascomycota</taxon>
        <taxon>Pezizomycotina</taxon>
        <taxon>Sordariomycetes</taxon>
        <taxon>Hypocreomycetidae</taxon>
        <taxon>Hypocreales</taxon>
        <taxon>Nectriaceae</taxon>
        <taxon>Fusarium</taxon>
        <taxon>Fusarium tricinctum species complex</taxon>
    </lineage>
</organism>
<keyword evidence="4" id="KW-0067">ATP-binding</keyword>
<evidence type="ECO:0000256" key="5">
    <source>
        <dbReference type="SAM" id="Phobius"/>
    </source>
</evidence>
<dbReference type="InterPro" id="IPR003593">
    <property type="entry name" value="AAA+_ATPase"/>
</dbReference>
<evidence type="ECO:0000313" key="8">
    <source>
        <dbReference type="Proteomes" id="UP001489902"/>
    </source>
</evidence>
<keyword evidence="1" id="KW-0813">Transport</keyword>
<evidence type="ECO:0000256" key="2">
    <source>
        <dbReference type="ARBA" id="ARBA00022737"/>
    </source>
</evidence>
<dbReference type="Pfam" id="PF00005">
    <property type="entry name" value="ABC_tran"/>
    <property type="match status" value="2"/>
</dbReference>
<dbReference type="Gene3D" id="3.40.50.300">
    <property type="entry name" value="P-loop containing nucleotide triphosphate hydrolases"/>
    <property type="match status" value="3"/>
</dbReference>
<feature type="transmembrane region" description="Helical" evidence="5">
    <location>
        <begin position="1031"/>
        <end position="1053"/>
    </location>
</feature>
<keyword evidence="8" id="KW-1185">Reference proteome</keyword>
<dbReference type="EMBL" id="CP151261">
    <property type="protein sequence ID" value="WZH44082.1"/>
    <property type="molecule type" value="Genomic_DNA"/>
</dbReference>
<evidence type="ECO:0000256" key="3">
    <source>
        <dbReference type="ARBA" id="ARBA00022741"/>
    </source>
</evidence>
<dbReference type="InterPro" id="IPR003439">
    <property type="entry name" value="ABC_transporter-like_ATP-bd"/>
</dbReference>
<accession>A0ABZ2WTK4</accession>
<feature type="transmembrane region" description="Helical" evidence="5">
    <location>
        <begin position="385"/>
        <end position="408"/>
    </location>
</feature>
<evidence type="ECO:0000313" key="7">
    <source>
        <dbReference type="EMBL" id="WZH44082.1"/>
    </source>
</evidence>
<keyword evidence="5" id="KW-1133">Transmembrane helix</keyword>
<feature type="transmembrane region" description="Helical" evidence="5">
    <location>
        <begin position="227"/>
        <end position="249"/>
    </location>
</feature>
<dbReference type="PROSITE" id="PS50893">
    <property type="entry name" value="ABC_TRANSPORTER_2"/>
    <property type="match status" value="2"/>
</dbReference>
<dbReference type="SUPFAM" id="SSF52540">
    <property type="entry name" value="P-loop containing nucleoside triphosphate hydrolases"/>
    <property type="match status" value="2"/>
</dbReference>
<feature type="transmembrane region" description="Helical" evidence="5">
    <location>
        <begin position="303"/>
        <end position="324"/>
    </location>
</feature>
<dbReference type="PROSITE" id="PS00211">
    <property type="entry name" value="ABC_TRANSPORTER_1"/>
    <property type="match status" value="1"/>
</dbReference>
<feature type="transmembrane region" description="Helical" evidence="5">
    <location>
        <begin position="1145"/>
        <end position="1162"/>
    </location>
</feature>
<gene>
    <name evidence="7" type="ORF">QYS62_005098</name>
</gene>
<evidence type="ECO:0000256" key="1">
    <source>
        <dbReference type="ARBA" id="ARBA00022448"/>
    </source>
</evidence>
<keyword evidence="3" id="KW-0547">Nucleotide-binding</keyword>
<dbReference type="InterPro" id="IPR017871">
    <property type="entry name" value="ABC_transporter-like_CS"/>
</dbReference>
<dbReference type="InterPro" id="IPR027417">
    <property type="entry name" value="P-loop_NTPase"/>
</dbReference>
<dbReference type="PANTHER" id="PTHR19229:SF36">
    <property type="entry name" value="ATP-BINDING CASSETTE SUB-FAMILY A MEMBER 2"/>
    <property type="match status" value="1"/>
</dbReference>
<dbReference type="PANTHER" id="PTHR19229">
    <property type="entry name" value="ATP-BINDING CASSETTE TRANSPORTER SUBFAMILY A ABCA"/>
    <property type="match status" value="1"/>
</dbReference>
<reference evidence="7 8" key="1">
    <citation type="submission" date="2024-04" db="EMBL/GenBank/DDBJ databases">
        <title>Complete genome sequence of Fusarium acuminatum.</title>
        <authorList>
            <person name="Lan B."/>
        </authorList>
    </citation>
    <scope>NUCLEOTIDE SEQUENCE [LARGE SCALE GENOMIC DNA]</scope>
    <source>
        <strain evidence="7">1A</strain>
    </source>
</reference>
<keyword evidence="2" id="KW-0677">Repeat</keyword>
<dbReference type="CDD" id="cd03263">
    <property type="entry name" value="ABC_subfamily_A"/>
    <property type="match status" value="1"/>
</dbReference>
<keyword evidence="5" id="KW-0812">Transmembrane</keyword>
<name>A0ABZ2WTK4_9HYPO</name>
<dbReference type="SMART" id="SM00382">
    <property type="entry name" value="AAA"/>
    <property type="match status" value="2"/>
</dbReference>
<feature type="transmembrane region" description="Helical" evidence="5">
    <location>
        <begin position="958"/>
        <end position="976"/>
    </location>
</feature>
<feature type="transmembrane region" description="Helical" evidence="5">
    <location>
        <begin position="1102"/>
        <end position="1124"/>
    </location>
</feature>
<feature type="domain" description="ABC transporter" evidence="6">
    <location>
        <begin position="1206"/>
        <end position="1448"/>
    </location>
</feature>
<dbReference type="Proteomes" id="UP001489902">
    <property type="component" value="Chromosome 2"/>
</dbReference>
<feature type="domain" description="ABC transporter" evidence="6">
    <location>
        <begin position="431"/>
        <end position="663"/>
    </location>
</feature>
<feature type="transmembrane region" description="Helical" evidence="5">
    <location>
        <begin position="996"/>
        <end position="1019"/>
    </location>
</feature>